<evidence type="ECO:0000313" key="3">
    <source>
        <dbReference type="Proteomes" id="UP000215405"/>
    </source>
</evidence>
<comment type="caution">
    <text evidence="2">The sequence shown here is derived from an EMBL/GenBank/DDBJ whole genome shotgun (WGS) entry which is preliminary data.</text>
</comment>
<dbReference type="Gene3D" id="2.30.110.10">
    <property type="entry name" value="Electron Transport, Fmn-binding Protein, Chain A"/>
    <property type="match status" value="1"/>
</dbReference>
<reference evidence="3" key="1">
    <citation type="journal article" date="2017" name="Int. J. Syst. Evol. Microbiol.">
        <title>Notoacmeibacter marinus gen. nov., sp. nov., isolated from the gut of a limpet and proposal of Notoacmeibacteraceae fam. nov. in the order Rhizobiales of the class Alphaproteobacteria.</title>
        <authorList>
            <person name="Huang Z."/>
            <person name="Guo F."/>
            <person name="Lai Q."/>
        </authorList>
    </citation>
    <scope>NUCLEOTIDE SEQUENCE [LARGE SCALE GENOMIC DNA]</scope>
    <source>
        <strain evidence="3">XMTR2A4</strain>
    </source>
</reference>
<gene>
    <name evidence="2" type="ORF">B7H23_04655</name>
</gene>
<organism evidence="2 3">
    <name type="scientific">Notoacmeibacter marinus</name>
    <dbReference type="NCBI Taxonomy" id="1876515"/>
    <lineage>
        <taxon>Bacteria</taxon>
        <taxon>Pseudomonadati</taxon>
        <taxon>Pseudomonadota</taxon>
        <taxon>Alphaproteobacteria</taxon>
        <taxon>Hyphomicrobiales</taxon>
        <taxon>Notoacmeibacteraceae</taxon>
        <taxon>Notoacmeibacter</taxon>
    </lineage>
</organism>
<dbReference type="Proteomes" id="UP000215405">
    <property type="component" value="Unassembled WGS sequence"/>
</dbReference>
<dbReference type="PANTHER" id="PTHR42815">
    <property type="entry name" value="FAD-BINDING, PUTATIVE (AFU_ORTHOLOGUE AFUA_6G07600)-RELATED"/>
    <property type="match status" value="1"/>
</dbReference>
<accession>A0A231V239</accession>
<sequence length="309" mass="33652">MPDPFHEGERAIQEITGEREAALANGRIIADAVPVPAVPFVASQELAICSREDAEGRLWPGIVFGQKGFASVSDDRRRLTIAPTGGAIARGAPLDGLEVGDRLGSLFIELTTRRRLRVNGTVEDLKEDRIQILIEEAYPSCPKYIQRRTMEPISDENAAAWHVESGTSLTEPLKSWIGKADTMFVASGPQGGRLDISHRGGEPGSIQVVDGLVRVPDYPGNSMFNNLGNFHLDPRAGLVFLDFTSGRQLSLTGSASVHVEGPAEGNASGPTGGTDRWWTFTPEAWTITNPEKARRWNAPEFFAVQPIRR</sequence>
<dbReference type="InterPro" id="IPR012349">
    <property type="entry name" value="Split_barrel_FMN-bd"/>
</dbReference>
<dbReference type="SUPFAM" id="SSF50475">
    <property type="entry name" value="FMN-binding split barrel"/>
    <property type="match status" value="1"/>
</dbReference>
<dbReference type="PANTHER" id="PTHR42815:SF2">
    <property type="entry name" value="FAD-BINDING, PUTATIVE (AFU_ORTHOLOGUE AFUA_6G07600)-RELATED"/>
    <property type="match status" value="1"/>
</dbReference>
<dbReference type="AlphaFoldDB" id="A0A231V239"/>
<feature type="region of interest" description="Disordered" evidence="1">
    <location>
        <begin position="255"/>
        <end position="275"/>
    </location>
</feature>
<evidence type="ECO:0000313" key="2">
    <source>
        <dbReference type="EMBL" id="OXT02210.1"/>
    </source>
</evidence>
<keyword evidence="3" id="KW-1185">Reference proteome</keyword>
<protein>
    <submittedName>
        <fullName evidence="2">Uncharacterized protein</fullName>
    </submittedName>
</protein>
<proteinExistence type="predicted"/>
<evidence type="ECO:0000256" key="1">
    <source>
        <dbReference type="SAM" id="MobiDB-lite"/>
    </source>
</evidence>
<dbReference type="EMBL" id="NBYO01000001">
    <property type="protein sequence ID" value="OXT02210.1"/>
    <property type="molecule type" value="Genomic_DNA"/>
</dbReference>
<name>A0A231V239_9HYPH</name>
<dbReference type="RefSeq" id="WP_094076170.1">
    <property type="nucleotide sequence ID" value="NZ_NBYO01000001.1"/>
</dbReference>